<comment type="subcellular location">
    <subcellularLocation>
        <location evidence="1">Nucleus</location>
    </subcellularLocation>
</comment>
<evidence type="ECO:0000256" key="2">
    <source>
        <dbReference type="ARBA" id="ARBA00023015"/>
    </source>
</evidence>
<evidence type="ECO:0000313" key="7">
    <source>
        <dbReference type="Proteomes" id="UP000038010"/>
    </source>
</evidence>
<dbReference type="GO" id="GO:0000981">
    <property type="term" value="F:DNA-binding transcription factor activity, RNA polymerase II-specific"/>
    <property type="evidence" value="ECO:0007669"/>
    <property type="project" value="TreeGrafter"/>
</dbReference>
<dbReference type="AlphaFoldDB" id="A0A0N1P1I5"/>
<evidence type="ECO:0000256" key="1">
    <source>
        <dbReference type="ARBA" id="ARBA00004123"/>
    </source>
</evidence>
<organism evidence="6 7">
    <name type="scientific">Cyphellophora attinorum</name>
    <dbReference type="NCBI Taxonomy" id="1664694"/>
    <lineage>
        <taxon>Eukaryota</taxon>
        <taxon>Fungi</taxon>
        <taxon>Dikarya</taxon>
        <taxon>Ascomycota</taxon>
        <taxon>Pezizomycotina</taxon>
        <taxon>Eurotiomycetes</taxon>
        <taxon>Chaetothyriomycetidae</taxon>
        <taxon>Chaetothyriales</taxon>
        <taxon>Cyphellophoraceae</taxon>
        <taxon>Cyphellophora</taxon>
    </lineage>
</organism>
<evidence type="ECO:0008006" key="8">
    <source>
        <dbReference type="Google" id="ProtNLM"/>
    </source>
</evidence>
<evidence type="ECO:0000313" key="6">
    <source>
        <dbReference type="EMBL" id="KPI45236.1"/>
    </source>
</evidence>
<dbReference type="InterPro" id="IPR051089">
    <property type="entry name" value="prtT"/>
</dbReference>
<dbReference type="GO" id="GO:0005634">
    <property type="term" value="C:nucleus"/>
    <property type="evidence" value="ECO:0007669"/>
    <property type="project" value="UniProtKB-SubCell"/>
</dbReference>
<evidence type="ECO:0000256" key="3">
    <source>
        <dbReference type="ARBA" id="ARBA00023125"/>
    </source>
</evidence>
<gene>
    <name evidence="6" type="ORF">AB675_2818</name>
</gene>
<dbReference type="EMBL" id="LFJN01000002">
    <property type="protein sequence ID" value="KPI45236.1"/>
    <property type="molecule type" value="Genomic_DNA"/>
</dbReference>
<keyword evidence="7" id="KW-1185">Reference proteome</keyword>
<dbReference type="CDD" id="cd12148">
    <property type="entry name" value="fungal_TF_MHR"/>
    <property type="match status" value="1"/>
</dbReference>
<keyword evidence="3" id="KW-0238">DNA-binding</keyword>
<keyword evidence="2" id="KW-0805">Transcription regulation</keyword>
<dbReference type="OrthoDB" id="3163292at2759"/>
<name>A0A0N1P1I5_9EURO</name>
<reference evidence="6 7" key="1">
    <citation type="submission" date="2015-06" db="EMBL/GenBank/DDBJ databases">
        <title>Draft genome of the ant-associated black yeast Phialophora attae CBS 131958.</title>
        <authorList>
            <person name="Moreno L.F."/>
            <person name="Stielow B.J."/>
            <person name="de Hoog S."/>
            <person name="Vicente V.A."/>
            <person name="Weiss V.A."/>
            <person name="de Vries M."/>
            <person name="Cruz L.M."/>
            <person name="Souza E.M."/>
        </authorList>
    </citation>
    <scope>NUCLEOTIDE SEQUENCE [LARGE SCALE GENOMIC DNA]</scope>
    <source>
        <strain evidence="6 7">CBS 131958</strain>
    </source>
</reference>
<dbReference type="Proteomes" id="UP000038010">
    <property type="component" value="Unassembled WGS sequence"/>
</dbReference>
<dbReference type="PANTHER" id="PTHR31845">
    <property type="entry name" value="FINGER DOMAIN PROTEIN, PUTATIVE-RELATED"/>
    <property type="match status" value="1"/>
</dbReference>
<accession>A0A0N1P1I5</accession>
<dbReference type="VEuPathDB" id="FungiDB:AB675_2818"/>
<keyword evidence="4" id="KW-0804">Transcription</keyword>
<dbReference type="PANTHER" id="PTHR31845:SF21">
    <property type="entry name" value="REGULATORY PROTEIN LEU3"/>
    <property type="match status" value="1"/>
</dbReference>
<proteinExistence type="predicted"/>
<evidence type="ECO:0000256" key="4">
    <source>
        <dbReference type="ARBA" id="ARBA00023163"/>
    </source>
</evidence>
<dbReference type="RefSeq" id="XP_018005199.1">
    <property type="nucleotide sequence ID" value="XM_018142819.1"/>
</dbReference>
<dbReference type="STRING" id="1664694.A0A0N1P1I5"/>
<protein>
    <recommendedName>
        <fullName evidence="8">Transcription factor domain-containing protein</fullName>
    </recommendedName>
</protein>
<dbReference type="GO" id="GO:0000976">
    <property type="term" value="F:transcription cis-regulatory region binding"/>
    <property type="evidence" value="ECO:0007669"/>
    <property type="project" value="TreeGrafter"/>
</dbReference>
<sequence length="407" mass="45861">MFSPDLSAIQAYLLLCIWPIPVDTFGKEISTTLSSLMLQFSMNKGLHIRGVGQDFSRVTLNPEPSLEVLRAKLWISCLITAQRLSCAYGLPPPIIIDTFDDQIDDLPHGLLYERKVSQLLATATVELGRMALQASPSSASDLRSLVSVYTGQMSQLSTLEHDDMGHYHFLSALLQIQSFNIFIGQAQADPVALIKLYSTACSVIEKILELDDRIQLSQCASDYTGRMIYLASSIILRMYRGRLKRDIDLGRGQLAYQSAINLFRKMSIHKDDVMARSTVIITQLWNSSTIFNQPDGTSDSFSMLCRSRLTMSSVFDVWWRWREEFAGQPHPYPEAQSPTSQRSREHAIRSSNDMLPIALTPGPPFEIRPEDDWGALFDLPAESWDLFNLDNDHAIGFDDYPMPLPTL</sequence>
<dbReference type="GeneID" id="28734699"/>
<comment type="caution">
    <text evidence="6">The sequence shown here is derived from an EMBL/GenBank/DDBJ whole genome shotgun (WGS) entry which is preliminary data.</text>
</comment>
<evidence type="ECO:0000256" key="5">
    <source>
        <dbReference type="ARBA" id="ARBA00023242"/>
    </source>
</evidence>
<keyword evidence="5" id="KW-0539">Nucleus</keyword>